<comment type="caution">
    <text evidence="1">The sequence shown here is derived from an EMBL/GenBank/DDBJ whole genome shotgun (WGS) entry which is preliminary data.</text>
</comment>
<sequence>MSEPSLSPSLSPIPKRPERRLAMVMTRSSIKRAKTIWELRVAIHHVTFKQPRDDGKAQGIDVCGSA</sequence>
<dbReference type="Proteomes" id="UP001233172">
    <property type="component" value="Unassembled WGS sequence"/>
</dbReference>
<reference evidence="1" key="2">
    <citation type="submission" date="2023-04" db="EMBL/GenBank/DDBJ databases">
        <authorList>
            <person name="Bu L."/>
            <person name="Lu L."/>
            <person name="Laidemitt M.R."/>
            <person name="Zhang S.M."/>
            <person name="Mutuku M."/>
            <person name="Mkoji G."/>
            <person name="Steinauer M."/>
            <person name="Loker E.S."/>
        </authorList>
    </citation>
    <scope>NUCLEOTIDE SEQUENCE</scope>
    <source>
        <strain evidence="1">KasaAsao</strain>
        <tissue evidence="1">Whole Snail</tissue>
    </source>
</reference>
<name>A0AAD8EUV4_BIOPF</name>
<proteinExistence type="predicted"/>
<dbReference type="AlphaFoldDB" id="A0AAD8EUV4"/>
<feature type="non-terminal residue" evidence="1">
    <location>
        <position position="66"/>
    </location>
</feature>
<reference evidence="1" key="1">
    <citation type="journal article" date="2023" name="PLoS Negl. Trop. Dis.">
        <title>A genome sequence for Biomphalaria pfeifferi, the major vector snail for the human-infecting parasite Schistosoma mansoni.</title>
        <authorList>
            <person name="Bu L."/>
            <person name="Lu L."/>
            <person name="Laidemitt M.R."/>
            <person name="Zhang S.M."/>
            <person name="Mutuku M."/>
            <person name="Mkoji G."/>
            <person name="Steinauer M."/>
            <person name="Loker E.S."/>
        </authorList>
    </citation>
    <scope>NUCLEOTIDE SEQUENCE</scope>
    <source>
        <strain evidence="1">KasaAsao</strain>
    </source>
</reference>
<accession>A0AAD8EUV4</accession>
<dbReference type="EMBL" id="JASAOG010000337">
    <property type="protein sequence ID" value="KAK0040278.1"/>
    <property type="molecule type" value="Genomic_DNA"/>
</dbReference>
<organism evidence="1 2">
    <name type="scientific">Biomphalaria pfeifferi</name>
    <name type="common">Bloodfluke planorb</name>
    <name type="synonym">Freshwater snail</name>
    <dbReference type="NCBI Taxonomy" id="112525"/>
    <lineage>
        <taxon>Eukaryota</taxon>
        <taxon>Metazoa</taxon>
        <taxon>Spiralia</taxon>
        <taxon>Lophotrochozoa</taxon>
        <taxon>Mollusca</taxon>
        <taxon>Gastropoda</taxon>
        <taxon>Heterobranchia</taxon>
        <taxon>Euthyneura</taxon>
        <taxon>Panpulmonata</taxon>
        <taxon>Hygrophila</taxon>
        <taxon>Lymnaeoidea</taxon>
        <taxon>Planorbidae</taxon>
        <taxon>Biomphalaria</taxon>
    </lineage>
</organism>
<evidence type="ECO:0000313" key="1">
    <source>
        <dbReference type="EMBL" id="KAK0040278.1"/>
    </source>
</evidence>
<gene>
    <name evidence="1" type="ORF">Bpfe_030300</name>
</gene>
<keyword evidence="2" id="KW-1185">Reference proteome</keyword>
<evidence type="ECO:0000313" key="2">
    <source>
        <dbReference type="Proteomes" id="UP001233172"/>
    </source>
</evidence>
<protein>
    <submittedName>
        <fullName evidence="1">Uncharacterized protein</fullName>
    </submittedName>
</protein>